<name>A0A974ZXN1_9NOCA</name>
<protein>
    <submittedName>
        <fullName evidence="1">Uncharacterized protein</fullName>
    </submittedName>
</protein>
<keyword evidence="2" id="KW-1185">Reference proteome</keyword>
<gene>
    <name evidence="1" type="ORF">JWS13_39145</name>
</gene>
<reference evidence="1 2" key="1">
    <citation type="journal article" date="2021" name="Microbiol. Resour. Announc.">
        <title>Complete Genome Sequences of Two Rhodococcus sp. Strains with Large and Linear Chromosomes, Isolated from Apple Rhizosphere.</title>
        <authorList>
            <person name="Benning S."/>
            <person name="Brugnone N."/>
            <person name="Siani R."/>
            <person name="Kublik S."/>
            <person name="Schloter M."/>
            <person name="Rad V."/>
        </authorList>
    </citation>
    <scope>NUCLEOTIDE SEQUENCE [LARGE SCALE GENOMIC DNA]</scope>
    <source>
        <strain evidence="1 2">R79</strain>
    </source>
</reference>
<dbReference type="Proteomes" id="UP000662986">
    <property type="component" value="Chromosome"/>
</dbReference>
<dbReference type="RefSeq" id="WP_206010626.1">
    <property type="nucleotide sequence ID" value="NZ_CP070619.1"/>
</dbReference>
<organism evidence="1 2">
    <name type="scientific">Rhodococcus pseudokoreensis</name>
    <dbReference type="NCBI Taxonomy" id="2811421"/>
    <lineage>
        <taxon>Bacteria</taxon>
        <taxon>Bacillati</taxon>
        <taxon>Actinomycetota</taxon>
        <taxon>Actinomycetes</taxon>
        <taxon>Mycobacteriales</taxon>
        <taxon>Nocardiaceae</taxon>
        <taxon>Rhodococcus</taxon>
    </lineage>
</organism>
<accession>A0A974ZXN1</accession>
<sequence>MPSFPEPWTLLRYNEPEYDESTNNRIPVAPTEVPWRGLLQQRQLSASSVDAGNVEFQDWHVTSSYVLLLAPGLDPLPAERDSFRDEDGAIYQVVGKTRARRPVRGPRRAAYIAAIVRRSNDM</sequence>
<dbReference type="EMBL" id="CP070619">
    <property type="protein sequence ID" value="QSE94194.1"/>
    <property type="molecule type" value="Genomic_DNA"/>
</dbReference>
<reference evidence="1 2" key="2">
    <citation type="journal article" date="2022" name="Arch. Microbiol.">
        <title>Rhodococcus pseudokoreensis sp. nov. isolated from the rhizosphere of young M26 apple rootstocks.</title>
        <authorList>
            <person name="Kampfer P."/>
            <person name="Glaeser S.P."/>
            <person name="Blom J."/>
            <person name="Wolf J."/>
            <person name="Benning S."/>
            <person name="Schloter M."/>
            <person name="Neumann-Schaal M."/>
        </authorList>
    </citation>
    <scope>NUCLEOTIDE SEQUENCE [LARGE SCALE GENOMIC DNA]</scope>
    <source>
        <strain evidence="1 2">R79</strain>
    </source>
</reference>
<evidence type="ECO:0000313" key="2">
    <source>
        <dbReference type="Proteomes" id="UP000662986"/>
    </source>
</evidence>
<proteinExistence type="predicted"/>
<evidence type="ECO:0000313" key="1">
    <source>
        <dbReference type="EMBL" id="QSE94194.1"/>
    </source>
</evidence>